<dbReference type="EMBL" id="MN739587">
    <property type="protein sequence ID" value="QHT14648.1"/>
    <property type="molecule type" value="Genomic_DNA"/>
</dbReference>
<organism evidence="1">
    <name type="scientific">viral metagenome</name>
    <dbReference type="NCBI Taxonomy" id="1070528"/>
    <lineage>
        <taxon>unclassified sequences</taxon>
        <taxon>metagenomes</taxon>
        <taxon>organismal metagenomes</taxon>
    </lineage>
</organism>
<accession>A0A6C0DCL3</accession>
<evidence type="ECO:0008006" key="2">
    <source>
        <dbReference type="Google" id="ProtNLM"/>
    </source>
</evidence>
<name>A0A6C0DCL3_9ZZZZ</name>
<dbReference type="AlphaFoldDB" id="A0A6C0DCL3"/>
<proteinExistence type="predicted"/>
<reference evidence="1" key="1">
    <citation type="journal article" date="2020" name="Nature">
        <title>Giant virus diversity and host interactions through global metagenomics.</title>
        <authorList>
            <person name="Schulz F."/>
            <person name="Roux S."/>
            <person name="Paez-Espino D."/>
            <person name="Jungbluth S."/>
            <person name="Walsh D.A."/>
            <person name="Denef V.J."/>
            <person name="McMahon K.D."/>
            <person name="Konstantinidis K.T."/>
            <person name="Eloe-Fadrosh E.A."/>
            <person name="Kyrpides N.C."/>
            <person name="Woyke T."/>
        </authorList>
    </citation>
    <scope>NUCLEOTIDE SEQUENCE</scope>
    <source>
        <strain evidence="1">GVMAG-M-3300023174-141</strain>
    </source>
</reference>
<protein>
    <recommendedName>
        <fullName evidence="2">Nucleotide-diphospho-sugar transferase domain-containing protein</fullName>
    </recommendedName>
</protein>
<sequence length="301" mass="35650">MIIVYCFIGPLPSYAVDTVHQTRLFYQGPIYFIISDLKSPHLAALQSYGVECIPYDGLKDEAFHECIKEHNSKFSTIEGLKGRENLFVYAFERFFVLYHAMKQREWTDVLFLELDNLIYDDPLKWEESFTSQPMAFMYDNVKRCASGICYIQNHDILFEFTQCCLEYIKETDTANEFMTEMQALYSFWMKNPEKVQLIPIHWPSEHVPPETYENYHRYKKTIFDAAAIGVYIGGVDPYHTNGLIRTGLHCIWSIINYTSYKYDWKEDQEGRLIPYILNKDKWIRINNLHIHSKNLKPYVSK</sequence>
<evidence type="ECO:0000313" key="1">
    <source>
        <dbReference type="EMBL" id="QHT14648.1"/>
    </source>
</evidence>